<reference evidence="3" key="1">
    <citation type="submission" date="2015-09" db="EMBL/GenBank/DDBJ databases">
        <authorList>
            <consortium name="Pathogen Informatics"/>
        </authorList>
    </citation>
    <scope>NUCLEOTIDE SEQUENCE [LARGE SCALE GENOMIC DNA]</scope>
    <source>
        <strain evidence="3">Lake Konstanz</strain>
    </source>
</reference>
<dbReference type="VEuPathDB" id="TriTrypDB:BSAL_43315"/>
<keyword evidence="3" id="KW-1185">Reference proteome</keyword>
<feature type="compositionally biased region" description="Polar residues" evidence="1">
    <location>
        <begin position="318"/>
        <end position="331"/>
    </location>
</feature>
<accession>A0A0S4JY56</accession>
<dbReference type="EMBL" id="CYKH01002159">
    <property type="protein sequence ID" value="CUG93524.1"/>
    <property type="molecule type" value="Genomic_DNA"/>
</dbReference>
<protein>
    <submittedName>
        <fullName evidence="2">Uncharacterized protein</fullName>
    </submittedName>
</protein>
<evidence type="ECO:0000313" key="3">
    <source>
        <dbReference type="Proteomes" id="UP000051952"/>
    </source>
</evidence>
<dbReference type="AlphaFoldDB" id="A0A0S4JY56"/>
<feature type="compositionally biased region" description="Basic and acidic residues" evidence="1">
    <location>
        <begin position="483"/>
        <end position="505"/>
    </location>
</feature>
<dbReference type="Proteomes" id="UP000051952">
    <property type="component" value="Unassembled WGS sequence"/>
</dbReference>
<dbReference type="OMA" id="FYHARNH"/>
<name>A0A0S4JY56_BODSA</name>
<organism evidence="2 3">
    <name type="scientific">Bodo saltans</name>
    <name type="common">Flagellated protozoan</name>
    <dbReference type="NCBI Taxonomy" id="75058"/>
    <lineage>
        <taxon>Eukaryota</taxon>
        <taxon>Discoba</taxon>
        <taxon>Euglenozoa</taxon>
        <taxon>Kinetoplastea</taxon>
        <taxon>Metakinetoplastina</taxon>
        <taxon>Eubodonida</taxon>
        <taxon>Bodonidae</taxon>
        <taxon>Bodo</taxon>
    </lineage>
</organism>
<evidence type="ECO:0000313" key="2">
    <source>
        <dbReference type="EMBL" id="CUG93524.1"/>
    </source>
</evidence>
<dbReference type="OrthoDB" id="298589at2759"/>
<evidence type="ECO:0000256" key="1">
    <source>
        <dbReference type="SAM" id="MobiDB-lite"/>
    </source>
</evidence>
<proteinExistence type="predicted"/>
<sequence length="511" mass="57847">MGKPRARERTWIKNHALEGDGLVTGFYNFLYKRNTKTMKPCKDVFIPDTIVFDHNFPRGWYTSDLKAKEISKKQGKELDAASIAAGFCKPINPNVMIVASYMCSYETENDQGETEMVTQVEFFNEDSLKEFVARKEKREGILQRFMPPKGHRNSVIQAVWSPRVCIVQRRTNVGSISDKVQAEKDPYNIAVTYEGPSHFSEEGSCAAHTTIDIKNICSNIVSHFYATEHKYITRMVLYFKVDEKDQVWLLWCGSLRVSDRDAPSQMPLNLAPHFTSPTLEVFNPQNDDKMLLEADMKHLEMTNDAIFYENFVRERNDNSPGRSPLKNTGTRQDAGDAGVSGSTAKGGKGGNANNAAGGRADSFDWQRFPGIQDQYKELCMDRDIVLSAVEDIFYEAYGHFLRHDPGAFTFEIDRKIAQTLSEDLLADLMQFLKIEHAPASGDGQTDNEDLLFVIPTNPHTPVARMSEEAARWIKKHYAAKEQELRDEAVAMPHDDEGATERKGQQDAEEDL</sequence>
<feature type="region of interest" description="Disordered" evidence="1">
    <location>
        <begin position="483"/>
        <end position="511"/>
    </location>
</feature>
<feature type="region of interest" description="Disordered" evidence="1">
    <location>
        <begin position="315"/>
        <end position="359"/>
    </location>
</feature>
<gene>
    <name evidence="2" type="ORF">BSAL_43315</name>
</gene>